<dbReference type="AlphaFoldDB" id="A0A839AGV5"/>
<accession>A0A839AGV5</accession>
<dbReference type="PANTHER" id="PTHR38602:SF1">
    <property type="entry name" value="INNER MEMBRANE PROTEIN"/>
    <property type="match status" value="1"/>
</dbReference>
<keyword evidence="1" id="KW-1133">Transmembrane helix</keyword>
<dbReference type="RefSeq" id="WP_182165431.1">
    <property type="nucleotide sequence ID" value="NZ_JACFXV010000053.1"/>
</dbReference>
<dbReference type="PANTHER" id="PTHR38602">
    <property type="entry name" value="INNER MEMBRANE PROTEIN-RELATED"/>
    <property type="match status" value="1"/>
</dbReference>
<gene>
    <name evidence="2" type="ORF">H2509_11600</name>
</gene>
<evidence type="ECO:0000313" key="2">
    <source>
        <dbReference type="EMBL" id="MBA5777769.1"/>
    </source>
</evidence>
<organism evidence="2 3">
    <name type="scientific">Stappia albiluteola</name>
    <dbReference type="NCBI Taxonomy" id="2758565"/>
    <lineage>
        <taxon>Bacteria</taxon>
        <taxon>Pseudomonadati</taxon>
        <taxon>Pseudomonadota</taxon>
        <taxon>Alphaproteobacteria</taxon>
        <taxon>Hyphomicrobiales</taxon>
        <taxon>Stappiaceae</taxon>
        <taxon>Stappia</taxon>
    </lineage>
</organism>
<name>A0A839AGV5_9HYPH</name>
<feature type="transmembrane region" description="Helical" evidence="1">
    <location>
        <begin position="40"/>
        <end position="59"/>
    </location>
</feature>
<sequence length="61" mass="6581">MSDFAVAVGLVLVIEGLFYALVPGAVKNFMRQAVLLPDQIMRMGGLAALFVGVFVVWLIRG</sequence>
<comment type="caution">
    <text evidence="2">The sequence shown here is derived from an EMBL/GenBank/DDBJ whole genome shotgun (WGS) entry which is preliminary data.</text>
</comment>
<dbReference type="EMBL" id="JACFXV010000053">
    <property type="protein sequence ID" value="MBA5777769.1"/>
    <property type="molecule type" value="Genomic_DNA"/>
</dbReference>
<dbReference type="Pfam" id="PF09838">
    <property type="entry name" value="DUF2065"/>
    <property type="match status" value="1"/>
</dbReference>
<keyword evidence="3" id="KW-1185">Reference proteome</keyword>
<proteinExistence type="predicted"/>
<keyword evidence="1" id="KW-0812">Transmembrane</keyword>
<evidence type="ECO:0000313" key="3">
    <source>
        <dbReference type="Proteomes" id="UP000541109"/>
    </source>
</evidence>
<reference evidence="2 3" key="1">
    <citation type="submission" date="2020-07" db="EMBL/GenBank/DDBJ databases">
        <title>Stappia sp., F7233, whole genome shotgun sequencing project.</title>
        <authorList>
            <person name="Jiang S."/>
            <person name="Liu Z.W."/>
            <person name="Du Z.J."/>
        </authorList>
    </citation>
    <scope>NUCLEOTIDE SEQUENCE [LARGE SCALE GENOMIC DNA]</scope>
    <source>
        <strain evidence="2 3">F7233</strain>
    </source>
</reference>
<keyword evidence="1" id="KW-0472">Membrane</keyword>
<evidence type="ECO:0000256" key="1">
    <source>
        <dbReference type="SAM" id="Phobius"/>
    </source>
</evidence>
<dbReference type="InterPro" id="IPR019201">
    <property type="entry name" value="DUF2065"/>
</dbReference>
<protein>
    <submittedName>
        <fullName evidence="2">DUF2065 domain-containing protein</fullName>
    </submittedName>
</protein>
<dbReference type="Proteomes" id="UP000541109">
    <property type="component" value="Unassembled WGS sequence"/>
</dbReference>